<dbReference type="Gene3D" id="3.40.1170.10">
    <property type="entry name" value="DNA repair protein MutS, domain I"/>
    <property type="match status" value="1"/>
</dbReference>
<dbReference type="GO" id="GO:0030983">
    <property type="term" value="F:mismatched DNA binding"/>
    <property type="evidence" value="ECO:0007669"/>
    <property type="project" value="InterPro"/>
</dbReference>
<sequence length="248" mass="28148">MTAHPLKKRQLIYSDDDSEEEFKPKLEEESDTCSSGVPSDDISDQNSDIEDDEPVKVKKRKQPPGKSRDSHKKMKTLNGTPSLFHDKSVLNTPSTSQIVGAATKIKLAALPKAESGETLTNVKRLPAEEETIQDSWSHLKYDFLKPEKIRDGQRRLPSDPEYNPRTLFVPQDFKNNLTPAIAILRNYVIQEICACVNISVYAVFTVIVVRKRLRNLRYDTPPCKVDPFRDVSSLTVTSNTFSEPWHFS</sequence>
<dbReference type="AlphaFoldDB" id="A0A7R9PDH0"/>
<reference evidence="3" key="1">
    <citation type="submission" date="2020-11" db="EMBL/GenBank/DDBJ databases">
        <authorList>
            <person name="Tran Van P."/>
        </authorList>
    </citation>
    <scope>NUCLEOTIDE SEQUENCE</scope>
</reference>
<dbReference type="GO" id="GO:0005524">
    <property type="term" value="F:ATP binding"/>
    <property type="evidence" value="ECO:0007669"/>
    <property type="project" value="InterPro"/>
</dbReference>
<dbReference type="InterPro" id="IPR016151">
    <property type="entry name" value="DNA_mismatch_repair_MutS_N"/>
</dbReference>
<feature type="compositionally biased region" description="Acidic residues" evidence="1">
    <location>
        <begin position="41"/>
        <end position="53"/>
    </location>
</feature>
<feature type="transmembrane region" description="Helical" evidence="2">
    <location>
        <begin position="187"/>
        <end position="209"/>
    </location>
</feature>
<proteinExistence type="predicted"/>
<protein>
    <submittedName>
        <fullName evidence="3">(California timema) hypothetical protein</fullName>
    </submittedName>
</protein>
<keyword evidence="2" id="KW-0812">Transmembrane</keyword>
<organism evidence="3">
    <name type="scientific">Timema californicum</name>
    <name type="common">California timema</name>
    <name type="synonym">Walking stick</name>
    <dbReference type="NCBI Taxonomy" id="61474"/>
    <lineage>
        <taxon>Eukaryota</taxon>
        <taxon>Metazoa</taxon>
        <taxon>Ecdysozoa</taxon>
        <taxon>Arthropoda</taxon>
        <taxon>Hexapoda</taxon>
        <taxon>Insecta</taxon>
        <taxon>Pterygota</taxon>
        <taxon>Neoptera</taxon>
        <taxon>Polyneoptera</taxon>
        <taxon>Phasmatodea</taxon>
        <taxon>Timematodea</taxon>
        <taxon>Timematoidea</taxon>
        <taxon>Timematidae</taxon>
        <taxon>Timema</taxon>
    </lineage>
</organism>
<accession>A0A7R9PDH0</accession>
<evidence type="ECO:0000313" key="3">
    <source>
        <dbReference type="EMBL" id="CAD7579070.1"/>
    </source>
</evidence>
<evidence type="ECO:0000256" key="1">
    <source>
        <dbReference type="SAM" id="MobiDB-lite"/>
    </source>
</evidence>
<name>A0A7R9PDH0_TIMCA</name>
<feature type="compositionally biased region" description="Basic residues" evidence="1">
    <location>
        <begin position="1"/>
        <end position="10"/>
    </location>
</feature>
<feature type="region of interest" description="Disordered" evidence="1">
    <location>
        <begin position="1"/>
        <end position="89"/>
    </location>
</feature>
<dbReference type="GO" id="GO:0006298">
    <property type="term" value="P:mismatch repair"/>
    <property type="evidence" value="ECO:0007669"/>
    <property type="project" value="InterPro"/>
</dbReference>
<keyword evidence="2" id="KW-0472">Membrane</keyword>
<keyword evidence="2" id="KW-1133">Transmembrane helix</keyword>
<feature type="compositionally biased region" description="Basic residues" evidence="1">
    <location>
        <begin position="57"/>
        <end position="75"/>
    </location>
</feature>
<evidence type="ECO:0000256" key="2">
    <source>
        <dbReference type="SAM" id="Phobius"/>
    </source>
</evidence>
<gene>
    <name evidence="3" type="ORF">TCMB3V08_LOCUS11605</name>
</gene>
<dbReference type="EMBL" id="OE189758">
    <property type="protein sequence ID" value="CAD7579070.1"/>
    <property type="molecule type" value="Genomic_DNA"/>
</dbReference>